<accession>A0AAD8KUZ9</accession>
<evidence type="ECO:0000313" key="2">
    <source>
        <dbReference type="Proteomes" id="UP001229421"/>
    </source>
</evidence>
<evidence type="ECO:0000313" key="1">
    <source>
        <dbReference type="EMBL" id="KAK1429508.1"/>
    </source>
</evidence>
<dbReference type="EMBL" id="JAUHHV010000003">
    <property type="protein sequence ID" value="KAK1429508.1"/>
    <property type="molecule type" value="Genomic_DNA"/>
</dbReference>
<dbReference type="PANTHER" id="PTHR36893:SF1">
    <property type="entry name" value="BULB-TYPE LECTIN DOMAIN-CONTAINING PROTEIN"/>
    <property type="match status" value="1"/>
</dbReference>
<reference evidence="1" key="1">
    <citation type="journal article" date="2023" name="bioRxiv">
        <title>Improved chromosome-level genome assembly for marigold (Tagetes erecta).</title>
        <authorList>
            <person name="Jiang F."/>
            <person name="Yuan L."/>
            <person name="Wang S."/>
            <person name="Wang H."/>
            <person name="Xu D."/>
            <person name="Wang A."/>
            <person name="Fan W."/>
        </authorList>
    </citation>
    <scope>NUCLEOTIDE SEQUENCE</scope>
    <source>
        <strain evidence="1">WSJ</strain>
        <tissue evidence="1">Leaf</tissue>
    </source>
</reference>
<comment type="caution">
    <text evidence="1">The sequence shown here is derived from an EMBL/GenBank/DDBJ whole genome shotgun (WGS) entry which is preliminary data.</text>
</comment>
<name>A0AAD8KUZ9_TARER</name>
<dbReference type="SUPFAM" id="SSF89372">
    <property type="entry name" value="Fucose-specific lectin"/>
    <property type="match status" value="1"/>
</dbReference>
<dbReference type="AlphaFoldDB" id="A0AAD8KUZ9"/>
<proteinExistence type="predicted"/>
<protein>
    <submittedName>
        <fullName evidence="1">Uncharacterized protein</fullName>
    </submittedName>
</protein>
<organism evidence="1 2">
    <name type="scientific">Tagetes erecta</name>
    <name type="common">African marigold</name>
    <dbReference type="NCBI Taxonomy" id="13708"/>
    <lineage>
        <taxon>Eukaryota</taxon>
        <taxon>Viridiplantae</taxon>
        <taxon>Streptophyta</taxon>
        <taxon>Embryophyta</taxon>
        <taxon>Tracheophyta</taxon>
        <taxon>Spermatophyta</taxon>
        <taxon>Magnoliopsida</taxon>
        <taxon>eudicotyledons</taxon>
        <taxon>Gunneridae</taxon>
        <taxon>Pentapetalae</taxon>
        <taxon>asterids</taxon>
        <taxon>campanulids</taxon>
        <taxon>Asterales</taxon>
        <taxon>Asteraceae</taxon>
        <taxon>Asteroideae</taxon>
        <taxon>Heliantheae alliance</taxon>
        <taxon>Tageteae</taxon>
        <taxon>Tagetes</taxon>
    </lineage>
</organism>
<dbReference type="PANTHER" id="PTHR36893">
    <property type="entry name" value="OS01G0275950 PROTEIN"/>
    <property type="match status" value="1"/>
</dbReference>
<keyword evidence="2" id="KW-1185">Reference proteome</keyword>
<dbReference type="Proteomes" id="UP001229421">
    <property type="component" value="Unassembled WGS sequence"/>
</dbReference>
<dbReference type="Gene3D" id="2.120.10.70">
    <property type="entry name" value="Fucose-specific lectin"/>
    <property type="match status" value="1"/>
</dbReference>
<gene>
    <name evidence="1" type="ORF">QVD17_11717</name>
</gene>
<sequence>MSPGSKSKELDIDRKSSISVNFRLRVINEGQSFVLVTNDGMIYEYMNIENVWFSIKHENPLVMKGAVGSYNGSLFLVNENKDLVMAERVGTEMTWTNCSGLKKGRQVIGGPPWDVATSKATKVTPEDSMFFISKSGGLLQLTVALQKLKWKDCRKPSNTKIASIVDQEVFRENIVFVVGTDGHLYQYNKVTGLWHGHRQSPHMVLSRQLGTAMRGSQQSLSGSLFMISEEGRLIEYYWNPIEGWGWVEHGSPCLGVTLVGSTGPCLAGNQLFLVGSDGNVYLRFWDHTIWKWSDYGFPSNGNIVGVNHEKEEVCIDQEMQVKTHKEYKKETETDNCDPKVAPTRPVPFTENSVIFELRDGRLAEMQRAEDLQWVWWRTIKTPTTRCNTIYWTAAAS</sequence>